<keyword evidence="2" id="KW-1185">Reference proteome</keyword>
<dbReference type="EMBL" id="SWJQ01000629">
    <property type="protein sequence ID" value="TRZ12049.1"/>
    <property type="molecule type" value="Genomic_DNA"/>
</dbReference>
<name>A0A8K1LFG2_9PASS</name>
<gene>
    <name evidence="1" type="ORF">HGM15179_015058</name>
</gene>
<proteinExistence type="predicted"/>
<organism evidence="1 2">
    <name type="scientific">Zosterops borbonicus</name>
    <dbReference type="NCBI Taxonomy" id="364589"/>
    <lineage>
        <taxon>Eukaryota</taxon>
        <taxon>Metazoa</taxon>
        <taxon>Chordata</taxon>
        <taxon>Craniata</taxon>
        <taxon>Vertebrata</taxon>
        <taxon>Euteleostomi</taxon>
        <taxon>Archelosauria</taxon>
        <taxon>Archosauria</taxon>
        <taxon>Dinosauria</taxon>
        <taxon>Saurischia</taxon>
        <taxon>Theropoda</taxon>
        <taxon>Coelurosauria</taxon>
        <taxon>Aves</taxon>
        <taxon>Neognathae</taxon>
        <taxon>Neoaves</taxon>
        <taxon>Telluraves</taxon>
        <taxon>Australaves</taxon>
        <taxon>Passeriformes</taxon>
        <taxon>Sylvioidea</taxon>
        <taxon>Zosteropidae</taxon>
        <taxon>Zosterops</taxon>
    </lineage>
</organism>
<dbReference type="Proteomes" id="UP000796761">
    <property type="component" value="Unassembled WGS sequence"/>
</dbReference>
<reference evidence="1" key="1">
    <citation type="submission" date="2019-04" db="EMBL/GenBank/DDBJ databases">
        <title>Genome assembly of Zosterops borbonicus 15179.</title>
        <authorList>
            <person name="Leroy T."/>
            <person name="Anselmetti Y."/>
            <person name="Tilak M.-K."/>
            <person name="Nabholz B."/>
        </authorList>
    </citation>
    <scope>NUCLEOTIDE SEQUENCE</scope>
    <source>
        <strain evidence="1">HGM_15179</strain>
        <tissue evidence="1">Muscle</tissue>
    </source>
</reference>
<protein>
    <submittedName>
        <fullName evidence="1">Uncharacterized protein</fullName>
    </submittedName>
</protein>
<accession>A0A8K1LFG2</accession>
<dbReference type="OrthoDB" id="9396613at2759"/>
<evidence type="ECO:0000313" key="2">
    <source>
        <dbReference type="Proteomes" id="UP000796761"/>
    </source>
</evidence>
<evidence type="ECO:0000313" key="1">
    <source>
        <dbReference type="EMBL" id="TRZ12049.1"/>
    </source>
</evidence>
<dbReference type="AlphaFoldDB" id="A0A8K1LFG2"/>
<comment type="caution">
    <text evidence="1">The sequence shown here is derived from an EMBL/GenBank/DDBJ whole genome shotgun (WGS) entry which is preliminary data.</text>
</comment>
<dbReference type="PANTHER" id="PTHR33332">
    <property type="entry name" value="REVERSE TRANSCRIPTASE DOMAIN-CONTAINING PROTEIN"/>
    <property type="match status" value="1"/>
</dbReference>
<sequence>MKKTKSSSLFGSPPLIQEIIRGGQNVIQWALDRLEEWAYANLIKLNNARYKVLSLSQSNIQYQQRLGDEWIESSPTKKDLGMLVNEKLDMTHQCTLSSHEASWTSKEVWPVDQRMVISPSTPLSLNYTFSTASSSGASRISSFLQERIVMLKWVQWWVMKKIKGL</sequence>